<protein>
    <submittedName>
        <fullName evidence="1">Uncharacterized protein</fullName>
    </submittedName>
</protein>
<dbReference type="RefSeq" id="WP_174632282.1">
    <property type="nucleotide sequence ID" value="NZ_CP049074.1"/>
</dbReference>
<dbReference type="AlphaFoldDB" id="A0A6N0NVU3"/>
<keyword evidence="2" id="KW-1185">Reference proteome</keyword>
<reference evidence="1 2" key="1">
    <citation type="submission" date="2020-02" db="EMBL/GenBank/DDBJ databases">
        <title>Comparative genome analysis reveals the metabolism and evolution of the thermophilic archaeal genus Metallosphaera.</title>
        <authorList>
            <person name="Jiang C."/>
        </authorList>
    </citation>
    <scope>NUCLEOTIDE SEQUENCE [LARGE SCALE GENOMIC DNA]</scope>
    <source>
        <strain evidence="1 2">Ric-A</strain>
    </source>
</reference>
<dbReference type="GeneID" id="55642503"/>
<evidence type="ECO:0000313" key="2">
    <source>
        <dbReference type="Proteomes" id="UP000509301"/>
    </source>
</evidence>
<proteinExistence type="predicted"/>
<gene>
    <name evidence="1" type="ORF">GWK48_11130</name>
</gene>
<dbReference type="Proteomes" id="UP000509301">
    <property type="component" value="Chromosome"/>
</dbReference>
<name>A0A6N0NVU3_9CREN</name>
<accession>A0A6N0NVU3</accession>
<sequence>MDSLDECEIICKFVSSSDKRDHLEGRRLVDLRRLLKKYGQSIEPVCSLLNRVCQRPEEFSCFQCQTGDHWECIEGCTYSIRRTYCFQLIDDHVLVIVAEVKGADVTIITFFPIRDERDKEKKCMGQTLSKNLE</sequence>
<dbReference type="EMBL" id="CP049074">
    <property type="protein sequence ID" value="QKR00862.1"/>
    <property type="molecule type" value="Genomic_DNA"/>
</dbReference>
<dbReference type="KEGG" id="mten:GWK48_11130"/>
<dbReference type="OrthoDB" id="43993at2157"/>
<evidence type="ECO:0000313" key="1">
    <source>
        <dbReference type="EMBL" id="QKR00862.1"/>
    </source>
</evidence>
<organism evidence="1 2">
    <name type="scientific">Metallosphaera tengchongensis</name>
    <dbReference type="NCBI Taxonomy" id="1532350"/>
    <lineage>
        <taxon>Archaea</taxon>
        <taxon>Thermoproteota</taxon>
        <taxon>Thermoprotei</taxon>
        <taxon>Sulfolobales</taxon>
        <taxon>Sulfolobaceae</taxon>
        <taxon>Metallosphaera</taxon>
    </lineage>
</organism>